<dbReference type="SUPFAM" id="SSF56349">
    <property type="entry name" value="DNA breaking-rejoining enzymes"/>
    <property type="match status" value="1"/>
</dbReference>
<dbReference type="Proteomes" id="UP000518752">
    <property type="component" value="Unassembled WGS sequence"/>
</dbReference>
<dbReference type="GO" id="GO:0015074">
    <property type="term" value="P:DNA integration"/>
    <property type="evidence" value="ECO:0007669"/>
    <property type="project" value="InterPro"/>
</dbReference>
<dbReference type="PANTHER" id="PTHR34605:SF4">
    <property type="entry name" value="DNA ADENINE METHYLTRANSFERASE"/>
    <property type="match status" value="1"/>
</dbReference>
<evidence type="ECO:0000256" key="1">
    <source>
        <dbReference type="ARBA" id="ARBA00023172"/>
    </source>
</evidence>
<dbReference type="AlphaFoldDB" id="A0A8H5HVK4"/>
<evidence type="ECO:0000313" key="4">
    <source>
        <dbReference type="Proteomes" id="UP000518752"/>
    </source>
</evidence>
<dbReference type="EMBL" id="JAACJN010000009">
    <property type="protein sequence ID" value="KAF5391663.1"/>
    <property type="molecule type" value="Genomic_DNA"/>
</dbReference>
<dbReference type="Gene3D" id="1.10.443.10">
    <property type="entry name" value="Intergrase catalytic core"/>
    <property type="match status" value="1"/>
</dbReference>
<gene>
    <name evidence="3" type="ORF">D9757_002482</name>
    <name evidence="2" type="ORF">D9757_005279</name>
</gene>
<dbReference type="InterPro" id="IPR052925">
    <property type="entry name" value="Phage_Integrase-like_Recomb"/>
</dbReference>
<name>A0A8H5HVK4_9AGAR</name>
<dbReference type="InterPro" id="IPR013762">
    <property type="entry name" value="Integrase-like_cat_sf"/>
</dbReference>
<evidence type="ECO:0000313" key="3">
    <source>
        <dbReference type="EMBL" id="KAF5391663.1"/>
    </source>
</evidence>
<evidence type="ECO:0000313" key="2">
    <source>
        <dbReference type="EMBL" id="KAF5390404.1"/>
    </source>
</evidence>
<sequence length="469" mass="53113">MSVQSPITNISVDDAFAGVHQMINDSNSLQPADIIDDLEEAKDHVGFNAEEDGTMGDTRLSFNGDDLKASLKEISKGVSEKTAAEYKRLINQCDNFVHKHNMLPQNSTLFSDKPHPQTAEFLVAWIMNSCDEVNLDGTPKEISLVRHKYGHAQKMRAAAMFAFGRLHGLGTVMWHRSEVTGKMTGNPASSETVSTYMLSLRRRKTLKGETSNSARAVTSALLSKLYHFNCQPQFQEPKMPERSKQGAPRVPTDWAGPRARALINLGYALAFCGLLRVDELMHIQCQDIELQKDPNTQKYKITLRLPFRKTAQFGDVQPFVWHELPDAYAHICVIRALAQWINITKMHSGYLFRKIRANDRIAEGNEPMESDQFLEMFRNNLLDIGVDHAPYGTHSFRRGGCQFLSTELRWSLRQICEWGGWSMEYTNLTIVKYLISSNDNPTMSRDDFFNLERKPAVVCPMCGRSCHCA</sequence>
<keyword evidence="1" id="KW-0233">DNA recombination</keyword>
<dbReference type="EMBL" id="JAACJN010000015">
    <property type="protein sequence ID" value="KAF5390404.1"/>
    <property type="molecule type" value="Genomic_DNA"/>
</dbReference>
<dbReference type="OrthoDB" id="3163890at2759"/>
<proteinExistence type="predicted"/>
<accession>A0A8H5HVK4</accession>
<dbReference type="PANTHER" id="PTHR34605">
    <property type="entry name" value="PHAGE_INTEGRASE DOMAIN-CONTAINING PROTEIN"/>
    <property type="match status" value="1"/>
</dbReference>
<reference evidence="2 4" key="1">
    <citation type="journal article" date="2020" name="ISME J.">
        <title>Uncovering the hidden diversity of litter-decomposition mechanisms in mushroom-forming fungi.</title>
        <authorList>
            <person name="Floudas D."/>
            <person name="Bentzer J."/>
            <person name="Ahren D."/>
            <person name="Johansson T."/>
            <person name="Persson P."/>
            <person name="Tunlid A."/>
        </authorList>
    </citation>
    <scope>NUCLEOTIDE SEQUENCE [LARGE SCALE GENOMIC DNA]</scope>
    <source>
        <strain evidence="2 4">CBS 406.79</strain>
    </source>
</reference>
<dbReference type="GO" id="GO:0003677">
    <property type="term" value="F:DNA binding"/>
    <property type="evidence" value="ECO:0007669"/>
    <property type="project" value="InterPro"/>
</dbReference>
<organism evidence="2 4">
    <name type="scientific">Collybiopsis confluens</name>
    <dbReference type="NCBI Taxonomy" id="2823264"/>
    <lineage>
        <taxon>Eukaryota</taxon>
        <taxon>Fungi</taxon>
        <taxon>Dikarya</taxon>
        <taxon>Basidiomycota</taxon>
        <taxon>Agaricomycotina</taxon>
        <taxon>Agaricomycetes</taxon>
        <taxon>Agaricomycetidae</taxon>
        <taxon>Agaricales</taxon>
        <taxon>Marasmiineae</taxon>
        <taxon>Omphalotaceae</taxon>
        <taxon>Collybiopsis</taxon>
    </lineage>
</organism>
<dbReference type="GO" id="GO:0006310">
    <property type="term" value="P:DNA recombination"/>
    <property type="evidence" value="ECO:0007669"/>
    <property type="project" value="UniProtKB-KW"/>
</dbReference>
<keyword evidence="4" id="KW-1185">Reference proteome</keyword>
<protein>
    <submittedName>
        <fullName evidence="2">Uncharacterized protein</fullName>
    </submittedName>
</protein>
<comment type="caution">
    <text evidence="2">The sequence shown here is derived from an EMBL/GenBank/DDBJ whole genome shotgun (WGS) entry which is preliminary data.</text>
</comment>
<dbReference type="InterPro" id="IPR011010">
    <property type="entry name" value="DNA_brk_join_enz"/>
</dbReference>